<evidence type="ECO:0000256" key="1">
    <source>
        <dbReference type="SAM" id="Phobius"/>
    </source>
</evidence>
<organism evidence="2 3">
    <name type="scientific">Gymnopilus dilepis</name>
    <dbReference type="NCBI Taxonomy" id="231916"/>
    <lineage>
        <taxon>Eukaryota</taxon>
        <taxon>Fungi</taxon>
        <taxon>Dikarya</taxon>
        <taxon>Basidiomycota</taxon>
        <taxon>Agaricomycotina</taxon>
        <taxon>Agaricomycetes</taxon>
        <taxon>Agaricomycetidae</taxon>
        <taxon>Agaricales</taxon>
        <taxon>Agaricineae</taxon>
        <taxon>Hymenogastraceae</taxon>
        <taxon>Gymnopilus</taxon>
    </lineage>
</organism>
<dbReference type="EMBL" id="NHYE01005251">
    <property type="protein sequence ID" value="PPQ75534.1"/>
    <property type="molecule type" value="Genomic_DNA"/>
</dbReference>
<evidence type="ECO:0000313" key="2">
    <source>
        <dbReference type="EMBL" id="PPQ75534.1"/>
    </source>
</evidence>
<comment type="caution">
    <text evidence="2">The sequence shown here is derived from an EMBL/GenBank/DDBJ whole genome shotgun (WGS) entry which is preliminary data.</text>
</comment>
<accession>A0A409WAJ9</accession>
<dbReference type="OrthoDB" id="3222065at2759"/>
<dbReference type="AlphaFoldDB" id="A0A409WAJ9"/>
<keyword evidence="3" id="KW-1185">Reference proteome</keyword>
<dbReference type="InParanoid" id="A0A409WAJ9"/>
<feature type="transmembrane region" description="Helical" evidence="1">
    <location>
        <begin position="57"/>
        <end position="76"/>
    </location>
</feature>
<dbReference type="Proteomes" id="UP000284706">
    <property type="component" value="Unassembled WGS sequence"/>
</dbReference>
<gene>
    <name evidence="2" type="ORF">CVT26_012524</name>
</gene>
<name>A0A409WAJ9_9AGAR</name>
<protein>
    <submittedName>
        <fullName evidence="2">Uncharacterized protein</fullName>
    </submittedName>
</protein>
<keyword evidence="1" id="KW-0472">Membrane</keyword>
<feature type="transmembrane region" description="Helical" evidence="1">
    <location>
        <begin position="96"/>
        <end position="117"/>
    </location>
</feature>
<dbReference type="STRING" id="231916.A0A409WAJ9"/>
<proteinExistence type="predicted"/>
<feature type="transmembrane region" description="Helical" evidence="1">
    <location>
        <begin position="23"/>
        <end position="45"/>
    </location>
</feature>
<keyword evidence="1" id="KW-0812">Transmembrane</keyword>
<feature type="transmembrane region" description="Helical" evidence="1">
    <location>
        <begin position="138"/>
        <end position="161"/>
    </location>
</feature>
<reference evidence="2 3" key="1">
    <citation type="journal article" date="2018" name="Evol. Lett.">
        <title>Horizontal gene cluster transfer increased hallucinogenic mushroom diversity.</title>
        <authorList>
            <person name="Reynolds H.T."/>
            <person name="Vijayakumar V."/>
            <person name="Gluck-Thaler E."/>
            <person name="Korotkin H.B."/>
            <person name="Matheny P.B."/>
            <person name="Slot J.C."/>
        </authorList>
    </citation>
    <scope>NUCLEOTIDE SEQUENCE [LARGE SCALE GENOMIC DNA]</scope>
    <source>
        <strain evidence="2 3">SRW20</strain>
    </source>
</reference>
<sequence>MSSAAPAGNDLPVNIVHGTHGQLIAFLVLNMWPSHFGLPVLLGIVFFSKTVHRHPTFVNLCVAFIIVGLSSSLLVYAGRTVGPEPSKMLCLLQASLLYGMPAFTSMAAFMLVLQMFFSTRAAFFGKEYRDADHIIRTWVMLILPLLAFFICVLATATVGAANPSHVSRNRRFFYCSLQSPVL</sequence>
<keyword evidence="1" id="KW-1133">Transmembrane helix</keyword>
<evidence type="ECO:0000313" key="3">
    <source>
        <dbReference type="Proteomes" id="UP000284706"/>
    </source>
</evidence>